<reference evidence="1 2" key="1">
    <citation type="submission" date="2016-11" db="EMBL/GenBank/DDBJ databases">
        <authorList>
            <person name="Jaros S."/>
            <person name="Januszkiewicz K."/>
            <person name="Wedrychowicz H."/>
        </authorList>
    </citation>
    <scope>NUCLEOTIDE SEQUENCE [LARGE SCALE GENOMIC DNA]</scope>
    <source>
        <strain evidence="1 2">DSM 8605</strain>
    </source>
</reference>
<name>A0A1M5RTY5_9CLOT</name>
<dbReference type="AlphaFoldDB" id="A0A1M5RTY5"/>
<protein>
    <submittedName>
        <fullName evidence="1">Uncharacterized protein</fullName>
    </submittedName>
</protein>
<evidence type="ECO:0000313" key="2">
    <source>
        <dbReference type="Proteomes" id="UP000184447"/>
    </source>
</evidence>
<sequence>MPDIAITEPVAQEKFMYNYYLVDGIHIYIRKIFSLKETISFSLSSLVFLKEITVHGIKIL</sequence>
<dbReference type="Proteomes" id="UP000184447">
    <property type="component" value="Unassembled WGS sequence"/>
</dbReference>
<accession>A0A1M5RTY5</accession>
<gene>
    <name evidence="1" type="ORF">SAMN02745207_00723</name>
</gene>
<keyword evidence="2" id="KW-1185">Reference proteome</keyword>
<dbReference type="EMBL" id="FQXM01000003">
    <property type="protein sequence ID" value="SHH29775.1"/>
    <property type="molecule type" value="Genomic_DNA"/>
</dbReference>
<dbReference type="RefSeq" id="WP_073337059.1">
    <property type="nucleotide sequence ID" value="NZ_FQXM01000003.1"/>
</dbReference>
<proteinExistence type="predicted"/>
<evidence type="ECO:0000313" key="1">
    <source>
        <dbReference type="EMBL" id="SHH29775.1"/>
    </source>
</evidence>
<organism evidence="1 2">
    <name type="scientific">Clostridium grantii DSM 8605</name>
    <dbReference type="NCBI Taxonomy" id="1121316"/>
    <lineage>
        <taxon>Bacteria</taxon>
        <taxon>Bacillati</taxon>
        <taxon>Bacillota</taxon>
        <taxon>Clostridia</taxon>
        <taxon>Eubacteriales</taxon>
        <taxon>Clostridiaceae</taxon>
        <taxon>Clostridium</taxon>
    </lineage>
</organism>